<organism evidence="7 8">
    <name type="scientific">Ancylostoma caninum</name>
    <name type="common">Dog hookworm</name>
    <dbReference type="NCBI Taxonomy" id="29170"/>
    <lineage>
        <taxon>Eukaryota</taxon>
        <taxon>Metazoa</taxon>
        <taxon>Ecdysozoa</taxon>
        <taxon>Nematoda</taxon>
        <taxon>Chromadorea</taxon>
        <taxon>Rhabditida</taxon>
        <taxon>Rhabditina</taxon>
        <taxon>Rhabditomorpha</taxon>
        <taxon>Strongyloidea</taxon>
        <taxon>Ancylostomatidae</taxon>
        <taxon>Ancylostomatinae</taxon>
        <taxon>Ancylostoma</taxon>
    </lineage>
</organism>
<evidence type="ECO:0000313" key="7">
    <source>
        <dbReference type="EMBL" id="RCN50972.1"/>
    </source>
</evidence>
<sequence length="313" mass="34813">LQLVSSQQTPSGVSPSDGSFTRTKRTIRIGGLFVDDNSTYFPFVGYTGSIGALYLAIDRIREDHLLDGFDFNITVRYDNCVEKDAVGLATELIRDFQVDVIIGPTCNVPALAVGVMAAYYNLPHYIWGFTTANELANIARFPTVIILTPNYLTLSLALLSVMDHFEWNSFAFIYSASEDEQKCPIFLTDIQKAVFNDSDHTLSNTVALRNVSTSEIIDALQQTSSRARIIVVCLTDPAHKRLFMLTAADKNLLNDEYVYIFADLLALGYTIDSSGNHTAFVWEDQSETPDGRDNDAHEAFKRTFMLTDVSGLL</sequence>
<dbReference type="SUPFAM" id="SSF53822">
    <property type="entry name" value="Periplasmic binding protein-like I"/>
    <property type="match status" value="1"/>
</dbReference>
<keyword evidence="3" id="KW-1133">Transmembrane helix</keyword>
<evidence type="ECO:0000259" key="6">
    <source>
        <dbReference type="Pfam" id="PF01094"/>
    </source>
</evidence>
<feature type="region of interest" description="Disordered" evidence="5">
    <location>
        <begin position="1"/>
        <end position="20"/>
    </location>
</feature>
<comment type="subcellular location">
    <subcellularLocation>
        <location evidence="1">Membrane</location>
    </subcellularLocation>
</comment>
<dbReference type="CDD" id="cd06352">
    <property type="entry name" value="PBP1_NPR_GC-like"/>
    <property type="match status" value="1"/>
</dbReference>
<keyword evidence="8" id="KW-1185">Reference proteome</keyword>
<keyword evidence="4" id="KW-0472">Membrane</keyword>
<gene>
    <name evidence="7" type="ORF">ANCCAN_02985</name>
</gene>
<keyword evidence="2" id="KW-0812">Transmembrane</keyword>
<evidence type="ECO:0000256" key="3">
    <source>
        <dbReference type="ARBA" id="ARBA00022989"/>
    </source>
</evidence>
<dbReference type="InterPro" id="IPR028082">
    <property type="entry name" value="Peripla_BP_I"/>
</dbReference>
<comment type="caution">
    <text evidence="7">The sequence shown here is derived from an EMBL/GenBank/DDBJ whole genome shotgun (WGS) entry which is preliminary data.</text>
</comment>
<feature type="non-terminal residue" evidence="7">
    <location>
        <position position="1"/>
    </location>
</feature>
<dbReference type="OrthoDB" id="5857732at2759"/>
<evidence type="ECO:0000313" key="8">
    <source>
        <dbReference type="Proteomes" id="UP000252519"/>
    </source>
</evidence>
<accession>A0A368H2Z9</accession>
<feature type="domain" description="Receptor ligand binding region" evidence="6">
    <location>
        <begin position="52"/>
        <end position="273"/>
    </location>
</feature>
<dbReference type="GO" id="GO:0016020">
    <property type="term" value="C:membrane"/>
    <property type="evidence" value="ECO:0007669"/>
    <property type="project" value="UniProtKB-SubCell"/>
</dbReference>
<dbReference type="STRING" id="29170.A0A368H2Z9"/>
<dbReference type="Proteomes" id="UP000252519">
    <property type="component" value="Unassembled WGS sequence"/>
</dbReference>
<evidence type="ECO:0000256" key="2">
    <source>
        <dbReference type="ARBA" id="ARBA00022692"/>
    </source>
</evidence>
<name>A0A368H2Z9_ANCCA</name>
<dbReference type="GO" id="GO:0038023">
    <property type="term" value="F:signaling receptor activity"/>
    <property type="evidence" value="ECO:0007669"/>
    <property type="project" value="TreeGrafter"/>
</dbReference>
<evidence type="ECO:0000256" key="5">
    <source>
        <dbReference type="SAM" id="MobiDB-lite"/>
    </source>
</evidence>
<dbReference type="GO" id="GO:0017046">
    <property type="term" value="F:peptide hormone binding"/>
    <property type="evidence" value="ECO:0007669"/>
    <property type="project" value="TreeGrafter"/>
</dbReference>
<dbReference type="InterPro" id="IPR052612">
    <property type="entry name" value="ANP_Clearance_Receptor"/>
</dbReference>
<dbReference type="GO" id="GO:0007165">
    <property type="term" value="P:signal transduction"/>
    <property type="evidence" value="ECO:0007669"/>
    <property type="project" value="TreeGrafter"/>
</dbReference>
<evidence type="ECO:0000256" key="4">
    <source>
        <dbReference type="ARBA" id="ARBA00023136"/>
    </source>
</evidence>
<dbReference type="PANTHER" id="PTHR44755">
    <property type="entry name" value="NATRIURETIC PEPTIDE RECEPTOR 3-RELATED"/>
    <property type="match status" value="1"/>
</dbReference>
<proteinExistence type="predicted"/>
<dbReference type="AlphaFoldDB" id="A0A368H2Z9"/>
<dbReference type="PANTHER" id="PTHR44755:SF8">
    <property type="entry name" value="RECEPTOR LIGAND BINDING REGION DOMAIN-CONTAINING PROTEIN"/>
    <property type="match status" value="1"/>
</dbReference>
<dbReference type="EMBL" id="JOJR01000018">
    <property type="protein sequence ID" value="RCN50972.1"/>
    <property type="molecule type" value="Genomic_DNA"/>
</dbReference>
<reference evidence="7 8" key="1">
    <citation type="submission" date="2014-10" db="EMBL/GenBank/DDBJ databases">
        <title>Draft genome of the hookworm Ancylostoma caninum.</title>
        <authorList>
            <person name="Mitreva M."/>
        </authorList>
    </citation>
    <scope>NUCLEOTIDE SEQUENCE [LARGE SCALE GENOMIC DNA]</scope>
    <source>
        <strain evidence="7 8">Baltimore</strain>
    </source>
</reference>
<evidence type="ECO:0000256" key="1">
    <source>
        <dbReference type="ARBA" id="ARBA00004370"/>
    </source>
</evidence>
<keyword evidence="7" id="KW-0675">Receptor</keyword>
<protein>
    <submittedName>
        <fullName evidence="7">Ligand-binding protein, receptor family</fullName>
    </submittedName>
</protein>
<dbReference type="InterPro" id="IPR001828">
    <property type="entry name" value="ANF_lig-bd_rcpt"/>
</dbReference>
<dbReference type="Gene3D" id="3.40.50.2300">
    <property type="match status" value="2"/>
</dbReference>
<dbReference type="Pfam" id="PF01094">
    <property type="entry name" value="ANF_receptor"/>
    <property type="match status" value="1"/>
</dbReference>